<dbReference type="PANTHER" id="PTHR11060:SF0">
    <property type="entry name" value="PROTEIN MEMO1"/>
    <property type="match status" value="1"/>
</dbReference>
<dbReference type="InterPro" id="IPR023473">
    <property type="entry name" value="AMMECR1"/>
</dbReference>
<evidence type="ECO:0000313" key="4">
    <source>
        <dbReference type="EMBL" id="MDC8774439.1"/>
    </source>
</evidence>
<dbReference type="InterPro" id="IPR027623">
    <property type="entry name" value="AmmeMemoSam_A"/>
</dbReference>
<dbReference type="InterPro" id="IPR036071">
    <property type="entry name" value="AMMECR1_dom_sf"/>
</dbReference>
<dbReference type="Pfam" id="PF01875">
    <property type="entry name" value="Memo"/>
    <property type="match status" value="1"/>
</dbReference>
<protein>
    <recommendedName>
        <fullName evidence="2">MEMO1 family protein PRZ03_22985</fullName>
    </recommendedName>
</protein>
<evidence type="ECO:0000259" key="3">
    <source>
        <dbReference type="PROSITE" id="PS51112"/>
    </source>
</evidence>
<sequence>MNTNIRPAALGGYFYPAEPQDLRGLLDRQLAAVSPPTNPPSSPQRCPKMLLVPHAGYVYSGEVAAAAFACLRRWHKQIERVVLLGPAHRVQVRGLAAPTVGAFETPLGRIPLDLEAMSGLKDLPQVEWLDLPHAQEHSLEVQLPFLQSVLGDGFKLLPLLVGGAGPAQLAEVLERVWGGDETLILISSDLSHFLTYGEAQARDQVTVERILHFATDLSGEEACGAAPLNGALAVAARHGLQARLLRQRNSGDIQGGDHSRVVGYASIAFEAGPGAGDLLEGEQILSSDQGLGKLLLAIARQTIAHRLGLGLPSPPALEDDAHPALARPGASFVSLHDAQGHLRGCVGSLQARRPLIEDVRANAFAAAFCDRRFAPLQAEEWPGLQVEVSLLGAAEPLRVQSEAEALAALRPGVDGVILAWRDRQATLLPQVWAQCPQPAQFLAALKHKAGLPPDFWDADLRLSRYQVRCFNESACADGAES</sequence>
<dbReference type="NCBIfam" id="TIGR00296">
    <property type="entry name" value="TIGR00296 family protein"/>
    <property type="match status" value="1"/>
</dbReference>
<proteinExistence type="inferred from homology"/>
<dbReference type="HAMAP" id="MF_00055">
    <property type="entry name" value="MEMO1"/>
    <property type="match status" value="1"/>
</dbReference>
<dbReference type="InterPro" id="IPR002733">
    <property type="entry name" value="AMMECR1_domain"/>
</dbReference>
<comment type="caution">
    <text evidence="4">The sequence shown here is derived from an EMBL/GenBank/DDBJ whole genome shotgun (WGS) entry which is preliminary data.</text>
</comment>
<name>A0ABT5KLP6_9BURK</name>
<comment type="similarity">
    <text evidence="1 2">Belongs to the MEMO1 family.</text>
</comment>
<dbReference type="NCBIfam" id="TIGR04336">
    <property type="entry name" value="AmmeMemoSam_B"/>
    <property type="match status" value="1"/>
</dbReference>
<dbReference type="EMBL" id="JAQQXT010000022">
    <property type="protein sequence ID" value="MDC8774439.1"/>
    <property type="molecule type" value="Genomic_DNA"/>
</dbReference>
<reference evidence="4 5" key="1">
    <citation type="submission" date="2022-10" db="EMBL/GenBank/DDBJ databases">
        <title>Paucibacter sp. hw1 Genome sequencing.</title>
        <authorList>
            <person name="Park S."/>
        </authorList>
    </citation>
    <scope>NUCLEOTIDE SEQUENCE [LARGE SCALE GENOMIC DNA]</scope>
    <source>
        <strain evidence="5">hw1</strain>
    </source>
</reference>
<dbReference type="PANTHER" id="PTHR11060">
    <property type="entry name" value="PROTEIN MEMO1"/>
    <property type="match status" value="1"/>
</dbReference>
<dbReference type="PROSITE" id="PS51112">
    <property type="entry name" value="AMMECR1"/>
    <property type="match status" value="1"/>
</dbReference>
<dbReference type="NCBIfam" id="TIGR04335">
    <property type="entry name" value="AmmeMemoSam_A"/>
    <property type="match status" value="1"/>
</dbReference>
<evidence type="ECO:0000313" key="5">
    <source>
        <dbReference type="Proteomes" id="UP001221189"/>
    </source>
</evidence>
<dbReference type="Proteomes" id="UP001221189">
    <property type="component" value="Unassembled WGS sequence"/>
</dbReference>
<evidence type="ECO:0000256" key="1">
    <source>
        <dbReference type="ARBA" id="ARBA00006315"/>
    </source>
</evidence>
<dbReference type="Gene3D" id="3.30.1490.150">
    <property type="entry name" value="Hypothetical protein ph0010, domain 2"/>
    <property type="match status" value="1"/>
</dbReference>
<dbReference type="CDD" id="cd07361">
    <property type="entry name" value="MEMO_like"/>
    <property type="match status" value="1"/>
</dbReference>
<dbReference type="Gene3D" id="3.40.830.10">
    <property type="entry name" value="LigB-like"/>
    <property type="match status" value="1"/>
</dbReference>
<dbReference type="SUPFAM" id="SSF143447">
    <property type="entry name" value="AMMECR1-like"/>
    <property type="match status" value="1"/>
</dbReference>
<dbReference type="InterPro" id="IPR002737">
    <property type="entry name" value="MEMO1_fam"/>
</dbReference>
<dbReference type="RefSeq" id="WP_273602443.1">
    <property type="nucleotide sequence ID" value="NZ_JAQQXT010000022.1"/>
</dbReference>
<dbReference type="InterPro" id="IPR027485">
    <property type="entry name" value="AMMECR1_N"/>
</dbReference>
<feature type="domain" description="AMMECR1" evidence="3">
    <location>
        <begin position="290"/>
        <end position="481"/>
    </location>
</feature>
<evidence type="ECO:0000256" key="2">
    <source>
        <dbReference type="HAMAP-Rule" id="MF_00055"/>
    </source>
</evidence>
<dbReference type="Pfam" id="PF01871">
    <property type="entry name" value="AMMECR1"/>
    <property type="match status" value="1"/>
</dbReference>
<accession>A0ABT5KLP6</accession>
<gene>
    <name evidence="4" type="primary">amrB</name>
    <name evidence="4" type="ORF">PRZ03_22985</name>
</gene>
<organism evidence="4 5">
    <name type="scientific">Roseateles albus</name>
    <dbReference type="NCBI Taxonomy" id="2987525"/>
    <lineage>
        <taxon>Bacteria</taxon>
        <taxon>Pseudomonadati</taxon>
        <taxon>Pseudomonadota</taxon>
        <taxon>Betaproteobacteria</taxon>
        <taxon>Burkholderiales</taxon>
        <taxon>Sphaerotilaceae</taxon>
        <taxon>Roseateles</taxon>
    </lineage>
</organism>
<dbReference type="Gene3D" id="3.30.700.20">
    <property type="entry name" value="Hypothetical protein ph0010, domain 1"/>
    <property type="match status" value="1"/>
</dbReference>
<keyword evidence="5" id="KW-1185">Reference proteome</keyword>